<dbReference type="PANTHER" id="PTHR10259">
    <property type="entry name" value="THIOPURINE S-METHYLTRANSFERASE"/>
    <property type="match status" value="1"/>
</dbReference>
<dbReference type="AlphaFoldDB" id="A0A4Q5KUM4"/>
<dbReference type="Proteomes" id="UP000294166">
    <property type="component" value="Unassembled WGS sequence"/>
</dbReference>
<organism evidence="10 12">
    <name type="scientific">Aliivibrio finisterrensis</name>
    <dbReference type="NCBI Taxonomy" id="511998"/>
    <lineage>
        <taxon>Bacteria</taxon>
        <taxon>Pseudomonadati</taxon>
        <taxon>Pseudomonadota</taxon>
        <taxon>Gammaproteobacteria</taxon>
        <taxon>Vibrionales</taxon>
        <taxon>Vibrionaceae</taxon>
        <taxon>Aliivibrio</taxon>
    </lineage>
</organism>
<dbReference type="GO" id="GO:0005737">
    <property type="term" value="C:cytoplasm"/>
    <property type="evidence" value="ECO:0007669"/>
    <property type="project" value="UniProtKB-SubCell"/>
</dbReference>
<gene>
    <name evidence="9" type="primary">tpm</name>
    <name evidence="11" type="ORF">ERW53_08840</name>
    <name evidence="10" type="ORF">ERW57_08315</name>
</gene>
<dbReference type="GO" id="GO:0010038">
    <property type="term" value="P:response to metal ion"/>
    <property type="evidence" value="ECO:0007669"/>
    <property type="project" value="InterPro"/>
</dbReference>
<dbReference type="Proteomes" id="UP000294063">
    <property type="component" value="Unassembled WGS sequence"/>
</dbReference>
<keyword evidence="6 9" id="KW-0489">Methyltransferase</keyword>
<dbReference type="Pfam" id="PF05724">
    <property type="entry name" value="TPMT"/>
    <property type="match status" value="1"/>
</dbReference>
<dbReference type="EMBL" id="SEZN01000013">
    <property type="protein sequence ID" value="RYU64698.1"/>
    <property type="molecule type" value="Genomic_DNA"/>
</dbReference>
<keyword evidence="8 9" id="KW-0949">S-adenosyl-L-methionine</keyword>
<evidence type="ECO:0000313" key="13">
    <source>
        <dbReference type="Proteomes" id="UP000294166"/>
    </source>
</evidence>
<comment type="subcellular location">
    <subcellularLocation>
        <location evidence="2 9">Cytoplasm</location>
    </subcellularLocation>
</comment>
<feature type="binding site" evidence="9">
    <location>
        <position position="45"/>
    </location>
    <ligand>
        <name>S-adenosyl-L-methionine</name>
        <dbReference type="ChEBI" id="CHEBI:59789"/>
    </ligand>
</feature>
<dbReference type="InterPro" id="IPR022474">
    <property type="entry name" value="Thiopur_S-MeTfrase_Se/Te_detox"/>
</dbReference>
<dbReference type="NCBIfam" id="NF009732">
    <property type="entry name" value="PRK13255.1"/>
    <property type="match status" value="1"/>
</dbReference>
<dbReference type="EC" id="2.1.1.67" evidence="4 9"/>
<evidence type="ECO:0000313" key="11">
    <source>
        <dbReference type="EMBL" id="RYU64698.1"/>
    </source>
</evidence>
<comment type="catalytic activity">
    <reaction evidence="1 9">
        <text>S-adenosyl-L-methionine + a thiopurine = S-adenosyl-L-homocysteine + a thiopurine S-methylether.</text>
        <dbReference type="EC" id="2.1.1.67"/>
    </reaction>
</comment>
<reference evidence="12 13" key="1">
    <citation type="submission" date="2019-02" db="EMBL/GenBank/DDBJ databases">
        <title>Genome sequences of Aliivibrio finisterrensis strains from farmed Atlantic salmon.</title>
        <authorList>
            <person name="Bowman J.P."/>
        </authorList>
    </citation>
    <scope>NUCLEOTIDE SEQUENCE [LARGE SCALE GENOMIC DNA]</scope>
    <source>
        <strain evidence="11 13">A21</strain>
        <strain evidence="10 12">A46</strain>
    </source>
</reference>
<protein>
    <recommendedName>
        <fullName evidence="4 9">Thiopurine S-methyltransferase</fullName>
        <ecNumber evidence="4 9">2.1.1.67</ecNumber>
    </recommendedName>
    <alternativeName>
        <fullName evidence="9">Thiopurine methyltransferase</fullName>
    </alternativeName>
</protein>
<dbReference type="Gene3D" id="3.40.50.150">
    <property type="entry name" value="Vaccinia Virus protein VP39"/>
    <property type="match status" value="1"/>
</dbReference>
<dbReference type="InterPro" id="IPR025835">
    <property type="entry name" value="Thiopurine_S-MeTrfase"/>
</dbReference>
<evidence type="ECO:0000256" key="8">
    <source>
        <dbReference type="ARBA" id="ARBA00022691"/>
    </source>
</evidence>
<dbReference type="GO" id="GO:0008119">
    <property type="term" value="F:thiopurine S-methyltransferase activity"/>
    <property type="evidence" value="ECO:0007669"/>
    <property type="project" value="UniProtKB-UniRule"/>
</dbReference>
<evidence type="ECO:0000256" key="6">
    <source>
        <dbReference type="ARBA" id="ARBA00022603"/>
    </source>
</evidence>
<evidence type="ECO:0000256" key="1">
    <source>
        <dbReference type="ARBA" id="ARBA00000903"/>
    </source>
</evidence>
<feature type="binding site" evidence="9">
    <location>
        <position position="66"/>
    </location>
    <ligand>
        <name>S-adenosyl-L-methionine</name>
        <dbReference type="ChEBI" id="CHEBI:59789"/>
    </ligand>
</feature>
<feature type="binding site" evidence="9">
    <location>
        <position position="121"/>
    </location>
    <ligand>
        <name>S-adenosyl-L-methionine</name>
        <dbReference type="ChEBI" id="CHEBI:59789"/>
    </ligand>
</feature>
<proteinExistence type="inferred from homology"/>
<evidence type="ECO:0000256" key="2">
    <source>
        <dbReference type="ARBA" id="ARBA00004496"/>
    </source>
</evidence>
<dbReference type="InterPro" id="IPR008854">
    <property type="entry name" value="TPMT"/>
</dbReference>
<evidence type="ECO:0000256" key="4">
    <source>
        <dbReference type="ARBA" id="ARBA00011905"/>
    </source>
</evidence>
<dbReference type="NCBIfam" id="TIGR03840">
    <property type="entry name" value="TMPT_Se_Te"/>
    <property type="match status" value="1"/>
</dbReference>
<name>A0A4Q5KUM4_9GAMM</name>
<comment type="similarity">
    <text evidence="3 9">Belongs to the class I-like SAM-binding methyltransferase superfamily. TPMT family.</text>
</comment>
<evidence type="ECO:0000256" key="9">
    <source>
        <dbReference type="HAMAP-Rule" id="MF_00812"/>
    </source>
</evidence>
<dbReference type="InterPro" id="IPR029063">
    <property type="entry name" value="SAM-dependent_MTases_sf"/>
</dbReference>
<dbReference type="GO" id="GO:0032259">
    <property type="term" value="P:methylation"/>
    <property type="evidence" value="ECO:0007669"/>
    <property type="project" value="UniProtKB-KW"/>
</dbReference>
<accession>A0A4Q5KUM4</accession>
<comment type="caution">
    <text evidence="10">The sequence shown here is derived from an EMBL/GenBank/DDBJ whole genome shotgun (WGS) entry which is preliminary data.</text>
</comment>
<sequence length="214" mass="24464">MEHEFWESKWASNVIGFHLSDTNPILTQYWSALKPQRSDTVFVPLCGKSMDLDWLAEKHNSVTGVELSKIAVRAFFAERLYTPTVTALTSTLELYEFDELTIYSGDYFTAPIDATDLIYDRAALVALPKEMREEYVQVLRSRLKEGGRILLVTLDYDQTEMAGPPFSVPEDEVRSLFSGMTVTRLQRDEADANHPKIKKGLSRFAEEVWLIESE</sequence>
<evidence type="ECO:0000313" key="12">
    <source>
        <dbReference type="Proteomes" id="UP000294063"/>
    </source>
</evidence>
<evidence type="ECO:0000256" key="5">
    <source>
        <dbReference type="ARBA" id="ARBA00022490"/>
    </source>
</evidence>
<dbReference type="EMBL" id="SEZK01000011">
    <property type="protein sequence ID" value="RYU51905.1"/>
    <property type="molecule type" value="Genomic_DNA"/>
</dbReference>
<evidence type="ECO:0000256" key="7">
    <source>
        <dbReference type="ARBA" id="ARBA00022679"/>
    </source>
</evidence>
<keyword evidence="5 9" id="KW-0963">Cytoplasm</keyword>
<dbReference type="PROSITE" id="PS51585">
    <property type="entry name" value="SAM_MT_TPMT"/>
    <property type="match status" value="1"/>
</dbReference>
<dbReference type="FunFam" id="3.40.50.150:FF:000101">
    <property type="entry name" value="Thiopurine S-methyltransferase"/>
    <property type="match status" value="1"/>
</dbReference>
<feature type="binding site" evidence="9">
    <location>
        <position position="10"/>
    </location>
    <ligand>
        <name>S-adenosyl-L-methionine</name>
        <dbReference type="ChEBI" id="CHEBI:59789"/>
    </ligand>
</feature>
<dbReference type="HAMAP" id="MF_00812">
    <property type="entry name" value="Thiopur_methtran"/>
    <property type="match status" value="1"/>
</dbReference>
<dbReference type="RefSeq" id="WP_130047914.1">
    <property type="nucleotide sequence ID" value="NZ_SEZK01000011.1"/>
</dbReference>
<evidence type="ECO:0000313" key="10">
    <source>
        <dbReference type="EMBL" id="RYU51905.1"/>
    </source>
</evidence>
<keyword evidence="7 9" id="KW-0808">Transferase</keyword>
<dbReference type="PANTHER" id="PTHR10259:SF11">
    <property type="entry name" value="THIOPURINE S-METHYLTRANSFERASE"/>
    <property type="match status" value="1"/>
</dbReference>
<evidence type="ECO:0000256" key="3">
    <source>
        <dbReference type="ARBA" id="ARBA00008145"/>
    </source>
</evidence>
<dbReference type="SUPFAM" id="SSF53335">
    <property type="entry name" value="S-adenosyl-L-methionine-dependent methyltransferases"/>
    <property type="match status" value="1"/>
</dbReference>
<keyword evidence="13" id="KW-1185">Reference proteome</keyword>
<dbReference type="PIRSF" id="PIRSF023956">
    <property type="entry name" value="Thiopurine_S-methyltransferase"/>
    <property type="match status" value="1"/>
</dbReference>